<dbReference type="PANTHER" id="PTHR34978">
    <property type="entry name" value="POSSIBLE SENSOR-TRANSDUCER PROTEIN BLAR"/>
    <property type="match status" value="1"/>
</dbReference>
<dbReference type="GO" id="GO:0006508">
    <property type="term" value="P:proteolysis"/>
    <property type="evidence" value="ECO:0007669"/>
    <property type="project" value="UniProtKB-KW"/>
</dbReference>
<comment type="caution">
    <text evidence="9">The sequence shown here is derived from an EMBL/GenBank/DDBJ whole genome shotgun (WGS) entry which is preliminary data.</text>
</comment>
<evidence type="ECO:0000256" key="2">
    <source>
        <dbReference type="ARBA" id="ARBA00022723"/>
    </source>
</evidence>
<evidence type="ECO:0000256" key="4">
    <source>
        <dbReference type="ARBA" id="ARBA00022833"/>
    </source>
</evidence>
<keyword evidence="2" id="KW-0479">Metal-binding</keyword>
<evidence type="ECO:0000256" key="6">
    <source>
        <dbReference type="RuleBase" id="RU003983"/>
    </source>
</evidence>
<dbReference type="AlphaFoldDB" id="A0A250VEB2"/>
<dbReference type="PANTHER" id="PTHR34978:SF3">
    <property type="entry name" value="SLR0241 PROTEIN"/>
    <property type="match status" value="1"/>
</dbReference>
<name>A0A250VEB2_STROL</name>
<dbReference type="InterPro" id="IPR052173">
    <property type="entry name" value="Beta-lactam_resp_regulator"/>
</dbReference>
<dbReference type="GO" id="GO:0004222">
    <property type="term" value="F:metalloendopeptidase activity"/>
    <property type="evidence" value="ECO:0007669"/>
    <property type="project" value="InterPro"/>
</dbReference>
<evidence type="ECO:0000256" key="1">
    <source>
        <dbReference type="ARBA" id="ARBA00022670"/>
    </source>
</evidence>
<organism evidence="9 10">
    <name type="scientific">Streptomyces olivochromogenes</name>
    <dbReference type="NCBI Taxonomy" id="1963"/>
    <lineage>
        <taxon>Bacteria</taxon>
        <taxon>Bacillati</taxon>
        <taxon>Actinomycetota</taxon>
        <taxon>Actinomycetes</taxon>
        <taxon>Kitasatosporales</taxon>
        <taxon>Streptomycetaceae</taxon>
        <taxon>Streptomyces</taxon>
    </lineage>
</organism>
<evidence type="ECO:0000259" key="8">
    <source>
        <dbReference type="Pfam" id="PF01435"/>
    </source>
</evidence>
<dbReference type="EMBL" id="BDQI01000007">
    <property type="protein sequence ID" value="GAX52543.1"/>
    <property type="molecule type" value="Genomic_DNA"/>
</dbReference>
<evidence type="ECO:0000313" key="9">
    <source>
        <dbReference type="EMBL" id="GAX52543.1"/>
    </source>
</evidence>
<evidence type="ECO:0000256" key="5">
    <source>
        <dbReference type="ARBA" id="ARBA00023049"/>
    </source>
</evidence>
<protein>
    <submittedName>
        <fullName evidence="9">Membrane protein</fullName>
    </submittedName>
</protein>
<sequence>MRIAVYLPLLLSVIAPLGARPLSERCEPRLATWLLTASALILGVATTISLGLLAITGLIGVPFLAGLGHWSARTAQINDPAEPPVALLAGLLLGGALLTAARMLWRRARSIASAIWDAACMPTPDGLVIVEDEAPDAYALPGLPGRVVVSTGMLRTLDKAEHDILLAHERAHLAAHHYLFVALAGLGAAANPLLRPFATAVTYTVERWADEQAARATGDRRRVARAVGKAALAAHGAPAPRLSTLGFRGVLGRRGPLAGAGPVPRRVAALLAPPLTRRPGLTLVTTACLALTMVSTVAATHDLHDLLEVVGIADHHGPHHLDPDRSNHTASPFG</sequence>
<dbReference type="Proteomes" id="UP000217446">
    <property type="component" value="Unassembled WGS sequence"/>
</dbReference>
<keyword evidence="7" id="KW-0812">Transmembrane</keyword>
<keyword evidence="7" id="KW-1133">Transmembrane helix</keyword>
<keyword evidence="10" id="KW-1185">Reference proteome</keyword>
<dbReference type="GO" id="GO:0046872">
    <property type="term" value="F:metal ion binding"/>
    <property type="evidence" value="ECO:0007669"/>
    <property type="project" value="UniProtKB-KW"/>
</dbReference>
<comment type="similarity">
    <text evidence="6">Belongs to the peptidase M48 family.</text>
</comment>
<evidence type="ECO:0000313" key="10">
    <source>
        <dbReference type="Proteomes" id="UP000217446"/>
    </source>
</evidence>
<feature type="transmembrane region" description="Helical" evidence="7">
    <location>
        <begin position="85"/>
        <end position="105"/>
    </location>
</feature>
<keyword evidence="5 6" id="KW-0482">Metalloprotease</keyword>
<dbReference type="CDD" id="cd07326">
    <property type="entry name" value="M56_BlaR1_MecR1_like"/>
    <property type="match status" value="1"/>
</dbReference>
<accession>A0A250VEB2</accession>
<comment type="cofactor">
    <cofactor evidence="6">
        <name>Zn(2+)</name>
        <dbReference type="ChEBI" id="CHEBI:29105"/>
    </cofactor>
    <text evidence="6">Binds 1 zinc ion per subunit.</text>
</comment>
<dbReference type="STRING" id="1963.AQJ27_14875"/>
<reference evidence="10" key="1">
    <citation type="submission" date="2017-05" db="EMBL/GenBank/DDBJ databases">
        <title>Streptomyces olivochromogenes NBRC 3561 whole genome shotgun sequence.</title>
        <authorList>
            <person name="Dohra H."/>
            <person name="Kodani S."/>
        </authorList>
    </citation>
    <scope>NUCLEOTIDE SEQUENCE [LARGE SCALE GENOMIC DNA]</scope>
    <source>
        <strain evidence="10">NBRC 3561</strain>
    </source>
</reference>
<dbReference type="InterPro" id="IPR001915">
    <property type="entry name" value="Peptidase_M48"/>
</dbReference>
<feature type="transmembrane region" description="Helical" evidence="7">
    <location>
        <begin position="35"/>
        <end position="64"/>
    </location>
</feature>
<evidence type="ECO:0000256" key="7">
    <source>
        <dbReference type="SAM" id="Phobius"/>
    </source>
</evidence>
<gene>
    <name evidence="9" type="ORF">SO3561_04059</name>
</gene>
<dbReference type="Gene3D" id="3.30.2010.10">
    <property type="entry name" value="Metalloproteases ('zincins'), catalytic domain"/>
    <property type="match status" value="1"/>
</dbReference>
<keyword evidence="1 6" id="KW-0645">Protease</keyword>
<proteinExistence type="inferred from homology"/>
<keyword evidence="3 6" id="KW-0378">Hydrolase</keyword>
<evidence type="ECO:0000256" key="3">
    <source>
        <dbReference type="ARBA" id="ARBA00022801"/>
    </source>
</evidence>
<dbReference type="Pfam" id="PF01435">
    <property type="entry name" value="Peptidase_M48"/>
    <property type="match status" value="1"/>
</dbReference>
<keyword evidence="7" id="KW-0472">Membrane</keyword>
<keyword evidence="4 6" id="KW-0862">Zinc</keyword>
<dbReference type="RefSeq" id="WP_067367654.1">
    <property type="nucleotide sequence ID" value="NZ_BDQI01000007.1"/>
</dbReference>
<feature type="domain" description="Peptidase M48" evidence="8">
    <location>
        <begin position="111"/>
        <end position="182"/>
    </location>
</feature>